<comment type="caution">
    <text evidence="1">The sequence shown here is derived from an EMBL/GenBank/DDBJ whole genome shotgun (WGS) entry which is preliminary data.</text>
</comment>
<dbReference type="PANTHER" id="PTHR31509">
    <property type="entry name" value="BPS1-LIKE PROTEIN"/>
    <property type="match status" value="1"/>
</dbReference>
<evidence type="ECO:0000313" key="1">
    <source>
        <dbReference type="EMBL" id="OVA04013.1"/>
    </source>
</evidence>
<dbReference type="AlphaFoldDB" id="A0A200Q0M5"/>
<evidence type="ECO:0000313" key="2">
    <source>
        <dbReference type="Proteomes" id="UP000195402"/>
    </source>
</evidence>
<organism evidence="1 2">
    <name type="scientific">Macleaya cordata</name>
    <name type="common">Five-seeded plume-poppy</name>
    <name type="synonym">Bocconia cordata</name>
    <dbReference type="NCBI Taxonomy" id="56857"/>
    <lineage>
        <taxon>Eukaryota</taxon>
        <taxon>Viridiplantae</taxon>
        <taxon>Streptophyta</taxon>
        <taxon>Embryophyta</taxon>
        <taxon>Tracheophyta</taxon>
        <taxon>Spermatophyta</taxon>
        <taxon>Magnoliopsida</taxon>
        <taxon>Ranunculales</taxon>
        <taxon>Papaveraceae</taxon>
        <taxon>Papaveroideae</taxon>
        <taxon>Macleaya</taxon>
    </lineage>
</organism>
<dbReference type="OrthoDB" id="985898at2759"/>
<dbReference type="EMBL" id="MVGT01003438">
    <property type="protein sequence ID" value="OVA04013.1"/>
    <property type="molecule type" value="Genomic_DNA"/>
</dbReference>
<reference evidence="1 2" key="1">
    <citation type="journal article" date="2017" name="Mol. Plant">
        <title>The Genome of Medicinal Plant Macleaya cordata Provides New Insights into Benzylisoquinoline Alkaloids Metabolism.</title>
        <authorList>
            <person name="Liu X."/>
            <person name="Liu Y."/>
            <person name="Huang P."/>
            <person name="Ma Y."/>
            <person name="Qing Z."/>
            <person name="Tang Q."/>
            <person name="Cao H."/>
            <person name="Cheng P."/>
            <person name="Zheng Y."/>
            <person name="Yuan Z."/>
            <person name="Zhou Y."/>
            <person name="Liu J."/>
            <person name="Tang Z."/>
            <person name="Zhuo Y."/>
            <person name="Zhang Y."/>
            <person name="Yu L."/>
            <person name="Huang J."/>
            <person name="Yang P."/>
            <person name="Peng Q."/>
            <person name="Zhang J."/>
            <person name="Jiang W."/>
            <person name="Zhang Z."/>
            <person name="Lin K."/>
            <person name="Ro D.K."/>
            <person name="Chen X."/>
            <person name="Xiong X."/>
            <person name="Shang Y."/>
            <person name="Huang S."/>
            <person name="Zeng J."/>
        </authorList>
    </citation>
    <scope>NUCLEOTIDE SEQUENCE [LARGE SCALE GENOMIC DNA]</scope>
    <source>
        <strain evidence="2">cv. BLH2017</strain>
        <tissue evidence="1">Root</tissue>
    </source>
</reference>
<protein>
    <submittedName>
        <fullName evidence="1">Uncharacterized protein</fullName>
    </submittedName>
</protein>
<dbReference type="STRING" id="56857.A0A200Q0M5"/>
<proteinExistence type="predicted"/>
<name>A0A200Q0M5_MACCD</name>
<dbReference type="InParanoid" id="A0A200Q0M5"/>
<gene>
    <name evidence="1" type="ORF">BVC80_695g28</name>
</gene>
<dbReference type="Proteomes" id="UP000195402">
    <property type="component" value="Unassembled WGS sequence"/>
</dbReference>
<dbReference type="OMA" id="WIQQCFE"/>
<keyword evidence="2" id="KW-1185">Reference proteome</keyword>
<accession>A0A200Q0M5</accession>
<sequence length="292" mass="33096">MFSTSLHTFESDISKSLFHLFSLDSKNSESNFTTTLPWIQKCIQILPTINKAFKKLVLDIDYPITTWELASIDEYLNYSLNSLESLNSITSSLTQLRQARMIVSHALSLVEEEASSLLVSEHLKPIQPQLWTSSSNKNSYGNQELEGEMKFCSEKEWIIHQALIIKKSVWYWLCRVVESSIRGDVQLEMKKELSPFSSPLVSLQLSSVCEQMRGRKGVLKEVTDVNEAVVRLTATAADERSEQIGDAVNELKGRVDVLGKMLEGVEEDVNRLFSGVLLGRNEVLDSFQQRKD</sequence>